<protein>
    <recommendedName>
        <fullName evidence="4">ABC transporter permease</fullName>
    </recommendedName>
</protein>
<organism evidence="2 3">
    <name type="scientific">Vagococcus proximus</name>
    <dbReference type="NCBI Taxonomy" id="2991417"/>
    <lineage>
        <taxon>Bacteria</taxon>
        <taxon>Bacillati</taxon>
        <taxon>Bacillota</taxon>
        <taxon>Bacilli</taxon>
        <taxon>Lactobacillales</taxon>
        <taxon>Enterococcaceae</taxon>
        <taxon>Vagococcus</taxon>
    </lineage>
</organism>
<accession>A0ABT5X1X3</accession>
<feature type="transmembrane region" description="Helical" evidence="1">
    <location>
        <begin position="369"/>
        <end position="389"/>
    </location>
</feature>
<feature type="transmembrane region" description="Helical" evidence="1">
    <location>
        <begin position="296"/>
        <end position="314"/>
    </location>
</feature>
<keyword evidence="1" id="KW-0812">Transmembrane</keyword>
<keyword evidence="3" id="KW-1185">Reference proteome</keyword>
<keyword evidence="1" id="KW-1133">Transmembrane helix</keyword>
<evidence type="ECO:0000256" key="1">
    <source>
        <dbReference type="SAM" id="Phobius"/>
    </source>
</evidence>
<dbReference type="Proteomes" id="UP001147148">
    <property type="component" value="Unassembled WGS sequence"/>
</dbReference>
<feature type="transmembrane region" description="Helical" evidence="1">
    <location>
        <begin position="12"/>
        <end position="34"/>
    </location>
</feature>
<reference evidence="2" key="1">
    <citation type="submission" date="2022-10" db="EMBL/GenBank/DDBJ databases">
        <title>Vagococcus sp. isolated from poultry meat.</title>
        <authorList>
            <person name="Johansson P."/>
            <person name="Bjorkroth J."/>
        </authorList>
    </citation>
    <scope>NUCLEOTIDE SEQUENCE</scope>
    <source>
        <strain evidence="2">PNs007</strain>
    </source>
</reference>
<evidence type="ECO:0000313" key="2">
    <source>
        <dbReference type="EMBL" id="MDF0479994.1"/>
    </source>
</evidence>
<proteinExistence type="predicted"/>
<sequence>MSKYRLLIWNELTSYLAIKGGIILLILLSVVMSLDFIQGEHNYLKSDTFSSSTSEHTLEVGYGGWEEDTALNPYPIIKALEKASGVSARYKGEDATFFAKEKDWKVKQVNPPLTYDNNSYAMPNQVIVNEQGLKEWPIKIIKGKSLKSSDFTAKKEDRGLLLNSDFQAYYKVGQTINLSWLRETKPNDLQMENLPFTIRGFFEKLPETSDTPSPELIVPLFFETLPQNKIIQYDLSHYYFPLEKLDLTAYHLDKVIRDNLTGTGYTRVTVQDRRQYEDSEKAFFKDKAVVLGYESVLFMLFTLLQVMVISALLIRKRMRTYRIFYATGLDKKSLFLGIILAYSFLFIIMLLLLYLLQVYYLQHEWELKSIVIGLGFWLVTYLLIVSMTCRKQLKKERMVIT</sequence>
<gene>
    <name evidence="2" type="ORF">OL233_06775</name>
</gene>
<dbReference type="RefSeq" id="WP_275471580.1">
    <property type="nucleotide sequence ID" value="NZ_JAPDSH010000004.1"/>
</dbReference>
<feature type="transmembrane region" description="Helical" evidence="1">
    <location>
        <begin position="334"/>
        <end position="357"/>
    </location>
</feature>
<name>A0ABT5X1X3_9ENTE</name>
<comment type="caution">
    <text evidence="2">The sequence shown here is derived from an EMBL/GenBank/DDBJ whole genome shotgun (WGS) entry which is preliminary data.</text>
</comment>
<dbReference type="EMBL" id="JAPDSH010000004">
    <property type="protein sequence ID" value="MDF0479994.1"/>
    <property type="molecule type" value="Genomic_DNA"/>
</dbReference>
<evidence type="ECO:0000313" key="3">
    <source>
        <dbReference type="Proteomes" id="UP001147148"/>
    </source>
</evidence>
<evidence type="ECO:0008006" key="4">
    <source>
        <dbReference type="Google" id="ProtNLM"/>
    </source>
</evidence>
<keyword evidence="1" id="KW-0472">Membrane</keyword>